<feature type="signal peptide" evidence="1">
    <location>
        <begin position="1"/>
        <end position="21"/>
    </location>
</feature>
<evidence type="ECO:0000313" key="2">
    <source>
        <dbReference type="EMBL" id="CAF1580634.1"/>
    </source>
</evidence>
<organism evidence="2 3">
    <name type="scientific">Adineta ricciae</name>
    <name type="common">Rotifer</name>
    <dbReference type="NCBI Taxonomy" id="249248"/>
    <lineage>
        <taxon>Eukaryota</taxon>
        <taxon>Metazoa</taxon>
        <taxon>Spiralia</taxon>
        <taxon>Gnathifera</taxon>
        <taxon>Rotifera</taxon>
        <taxon>Eurotatoria</taxon>
        <taxon>Bdelloidea</taxon>
        <taxon>Adinetida</taxon>
        <taxon>Adinetidae</taxon>
        <taxon>Adineta</taxon>
    </lineage>
</organism>
<accession>A0A815Z602</accession>
<feature type="chain" id="PRO_5032268919" evidence="1">
    <location>
        <begin position="22"/>
        <end position="315"/>
    </location>
</feature>
<evidence type="ECO:0000256" key="1">
    <source>
        <dbReference type="SAM" id="SignalP"/>
    </source>
</evidence>
<keyword evidence="3" id="KW-1185">Reference proteome</keyword>
<dbReference type="AlphaFoldDB" id="A0A815Z602"/>
<evidence type="ECO:0000313" key="3">
    <source>
        <dbReference type="Proteomes" id="UP000663828"/>
    </source>
</evidence>
<name>A0A815Z602_ADIRI</name>
<reference evidence="2" key="1">
    <citation type="submission" date="2021-02" db="EMBL/GenBank/DDBJ databases">
        <authorList>
            <person name="Nowell W R."/>
        </authorList>
    </citation>
    <scope>NUCLEOTIDE SEQUENCE</scope>
</reference>
<gene>
    <name evidence="2" type="ORF">XAT740_LOCUS45467</name>
</gene>
<dbReference type="EMBL" id="CAJNOR010005943">
    <property type="protein sequence ID" value="CAF1580634.1"/>
    <property type="molecule type" value="Genomic_DNA"/>
</dbReference>
<proteinExistence type="predicted"/>
<protein>
    <submittedName>
        <fullName evidence="2">Uncharacterized protein</fullName>
    </submittedName>
</protein>
<sequence>MHKRCIIFLVSILFAIVFVKASEQVNNEAKTALLNSNFYQQVTQKYGHIVHFDLKHLIEHASKMNSDRFIEIRGYDSSQTNLELKNIKPKAIIFFELSPSNEILDNLFIISLGDQQTMGDILINNQWFIGEKKDANDKGLLIPYTTTHTNTKGSRINLSDNNFRPHISSGSYCNGIGNAIVTNAACLALGGVPVLGPVFDKVNIPHPQDEDPHLCYYFVIRIYKTTIQALGQDYAKGNSSTSHTKDAGDFAPEGVDAFYVFDNEQEALDWGRCHTEGTAIKTYVIGTHVASLLGIASQLRAFATQLPHLPRLLIG</sequence>
<comment type="caution">
    <text evidence="2">The sequence shown here is derived from an EMBL/GenBank/DDBJ whole genome shotgun (WGS) entry which is preliminary data.</text>
</comment>
<dbReference type="Proteomes" id="UP000663828">
    <property type="component" value="Unassembled WGS sequence"/>
</dbReference>
<keyword evidence="1" id="KW-0732">Signal</keyword>